<organism evidence="1 2">
    <name type="scientific">Myotis myotis</name>
    <name type="common">Greater mouse-eared bat</name>
    <name type="synonym">Vespertilio myotis</name>
    <dbReference type="NCBI Taxonomy" id="51298"/>
    <lineage>
        <taxon>Eukaryota</taxon>
        <taxon>Metazoa</taxon>
        <taxon>Chordata</taxon>
        <taxon>Craniata</taxon>
        <taxon>Vertebrata</taxon>
        <taxon>Euteleostomi</taxon>
        <taxon>Mammalia</taxon>
        <taxon>Eutheria</taxon>
        <taxon>Laurasiatheria</taxon>
        <taxon>Chiroptera</taxon>
        <taxon>Yangochiroptera</taxon>
        <taxon>Vespertilionidae</taxon>
        <taxon>Myotis</taxon>
    </lineage>
</organism>
<protein>
    <submittedName>
        <fullName evidence="1">Uncharacterized protein</fullName>
    </submittedName>
</protein>
<accession>A0A7J7VYT1</accession>
<comment type="caution">
    <text evidence="1">The sequence shown here is derived from an EMBL/GenBank/DDBJ whole genome shotgun (WGS) entry which is preliminary data.</text>
</comment>
<gene>
    <name evidence="1" type="ORF">mMyoMyo1_012355</name>
</gene>
<sequence>MGCTCPSCQHFGMLQPETTPLRHPFAFFRCQAATLVAKVKFSRFDRSYWGRKNLGVFLVWFCPQTFCHPSGPKGRMGAWREGTWAEARDPRRSGLPRDFSWTGPPRLFFSFSSFFFILISEVFLSRPPAMSWPYAVSTSNSLWSVSLITKDWILSTCSRVRLASQGPCLALAAMWR</sequence>
<proteinExistence type="predicted"/>
<keyword evidence="2" id="KW-1185">Reference proteome</keyword>
<dbReference type="Proteomes" id="UP000527355">
    <property type="component" value="Unassembled WGS sequence"/>
</dbReference>
<name>A0A7J7VYT1_MYOMY</name>
<dbReference type="AlphaFoldDB" id="A0A7J7VYT1"/>
<dbReference type="EMBL" id="JABWUV010000009">
    <property type="protein sequence ID" value="KAF6330365.1"/>
    <property type="molecule type" value="Genomic_DNA"/>
</dbReference>
<reference evidence="1 2" key="1">
    <citation type="journal article" date="2020" name="Nature">
        <title>Six reference-quality genomes reveal evolution of bat adaptations.</title>
        <authorList>
            <person name="Jebb D."/>
            <person name="Huang Z."/>
            <person name="Pippel M."/>
            <person name="Hughes G.M."/>
            <person name="Lavrichenko K."/>
            <person name="Devanna P."/>
            <person name="Winkler S."/>
            <person name="Jermiin L.S."/>
            <person name="Skirmuntt E.C."/>
            <person name="Katzourakis A."/>
            <person name="Burkitt-Gray L."/>
            <person name="Ray D.A."/>
            <person name="Sullivan K.A.M."/>
            <person name="Roscito J.G."/>
            <person name="Kirilenko B.M."/>
            <person name="Davalos L.M."/>
            <person name="Corthals A.P."/>
            <person name="Power M.L."/>
            <person name="Jones G."/>
            <person name="Ransome R.D."/>
            <person name="Dechmann D.K.N."/>
            <person name="Locatelli A.G."/>
            <person name="Puechmaille S.J."/>
            <person name="Fedrigo O."/>
            <person name="Jarvis E.D."/>
            <person name="Hiller M."/>
            <person name="Vernes S.C."/>
            <person name="Myers E.W."/>
            <person name="Teeling E.C."/>
        </authorList>
    </citation>
    <scope>NUCLEOTIDE SEQUENCE [LARGE SCALE GENOMIC DNA]</scope>
    <source>
        <strain evidence="1">MMyoMyo1</strain>
        <tissue evidence="1">Flight muscle</tissue>
    </source>
</reference>
<evidence type="ECO:0000313" key="2">
    <source>
        <dbReference type="Proteomes" id="UP000527355"/>
    </source>
</evidence>
<evidence type="ECO:0000313" key="1">
    <source>
        <dbReference type="EMBL" id="KAF6330365.1"/>
    </source>
</evidence>